<dbReference type="InterPro" id="IPR001296">
    <property type="entry name" value="Glyco_trans_1"/>
</dbReference>
<dbReference type="EMBL" id="MASQ01000097">
    <property type="protein sequence ID" value="OCB02372.1"/>
    <property type="molecule type" value="Genomic_DNA"/>
</dbReference>
<dbReference type="EMBL" id="CP059488">
    <property type="protein sequence ID" value="QQD71801.1"/>
    <property type="molecule type" value="Genomic_DNA"/>
</dbReference>
<dbReference type="AlphaFoldDB" id="A0A1B9BXD1"/>
<dbReference type="Pfam" id="PF00534">
    <property type="entry name" value="Glycos_transf_1"/>
    <property type="match status" value="1"/>
</dbReference>
<feature type="domain" description="Glycosyltransferase subfamily 4-like N-terminal" evidence="3">
    <location>
        <begin position="18"/>
        <end position="172"/>
    </location>
</feature>
<evidence type="ECO:0000313" key="4">
    <source>
        <dbReference type="EMBL" id="OCB02372.1"/>
    </source>
</evidence>
<evidence type="ECO:0000256" key="1">
    <source>
        <dbReference type="ARBA" id="ARBA00022679"/>
    </source>
</evidence>
<proteinExistence type="predicted"/>
<dbReference type="PANTHER" id="PTHR46401">
    <property type="entry name" value="GLYCOSYLTRANSFERASE WBBK-RELATED"/>
    <property type="match status" value="1"/>
</dbReference>
<dbReference type="Pfam" id="PF13439">
    <property type="entry name" value="Glyco_transf_4"/>
    <property type="match status" value="1"/>
</dbReference>
<accession>A0A1B9BXD1</accession>
<reference evidence="4 6" key="1">
    <citation type="submission" date="2016-07" db="EMBL/GenBank/DDBJ databases">
        <title>Draft genome of a psychrotolerant acidophile Acidithiobacillus ferrivorans strain YL15.</title>
        <authorList>
            <person name="Peng T."/>
            <person name="Ma L."/>
            <person name="Nan M."/>
            <person name="An N."/>
            <person name="Wang M."/>
            <person name="Qiu G."/>
            <person name="Zeng W."/>
        </authorList>
    </citation>
    <scope>NUCLEOTIDE SEQUENCE [LARGE SCALE GENOMIC DNA]</scope>
    <source>
        <strain evidence="4 6">YL15</strain>
    </source>
</reference>
<dbReference type="CDD" id="cd03809">
    <property type="entry name" value="GT4_MtfB-like"/>
    <property type="match status" value="1"/>
</dbReference>
<protein>
    <submittedName>
        <fullName evidence="5">Glycosyltransferase family 4 protein</fullName>
    </submittedName>
</protein>
<dbReference type="GO" id="GO:0016757">
    <property type="term" value="F:glycosyltransferase activity"/>
    <property type="evidence" value="ECO:0007669"/>
    <property type="project" value="InterPro"/>
</dbReference>
<gene>
    <name evidence="4" type="ORF">BBC27_13670</name>
    <name evidence="5" type="ORF">H2515_10145</name>
</gene>
<dbReference type="RefSeq" id="WP_065413663.1">
    <property type="nucleotide sequence ID" value="NZ_CP059488.1"/>
</dbReference>
<dbReference type="Gene3D" id="3.40.50.2000">
    <property type="entry name" value="Glycogen Phosphorylase B"/>
    <property type="match status" value="2"/>
</dbReference>
<dbReference type="PANTHER" id="PTHR46401:SF2">
    <property type="entry name" value="GLYCOSYLTRANSFERASE WBBK-RELATED"/>
    <property type="match status" value="1"/>
</dbReference>
<dbReference type="GO" id="GO:0009103">
    <property type="term" value="P:lipopolysaccharide biosynthetic process"/>
    <property type="evidence" value="ECO:0007669"/>
    <property type="project" value="TreeGrafter"/>
</dbReference>
<dbReference type="InterPro" id="IPR028098">
    <property type="entry name" value="Glyco_trans_4-like_N"/>
</dbReference>
<dbReference type="Proteomes" id="UP000595420">
    <property type="component" value="Chromosome"/>
</dbReference>
<feature type="domain" description="Glycosyl transferase family 1" evidence="2">
    <location>
        <begin position="197"/>
        <end position="315"/>
    </location>
</feature>
<dbReference type="Proteomes" id="UP000093129">
    <property type="component" value="Unassembled WGS sequence"/>
</dbReference>
<name>A0A1B9BXD1_9PROT</name>
<evidence type="ECO:0000259" key="3">
    <source>
        <dbReference type="Pfam" id="PF13439"/>
    </source>
</evidence>
<dbReference type="SUPFAM" id="SSF53756">
    <property type="entry name" value="UDP-Glycosyltransferase/glycogen phosphorylase"/>
    <property type="match status" value="1"/>
</dbReference>
<organism evidence="4 6">
    <name type="scientific">Acidithiobacillus ferrivorans</name>
    <dbReference type="NCBI Taxonomy" id="160808"/>
    <lineage>
        <taxon>Bacteria</taxon>
        <taxon>Pseudomonadati</taxon>
        <taxon>Pseudomonadota</taxon>
        <taxon>Acidithiobacillia</taxon>
        <taxon>Acidithiobacillales</taxon>
        <taxon>Acidithiobacillaceae</taxon>
        <taxon>Acidithiobacillus</taxon>
    </lineage>
</organism>
<reference evidence="5 7" key="2">
    <citation type="submission" date="2020-07" db="EMBL/GenBank/DDBJ databases">
        <title>Complete genome sequence analysis of Acidithiobacillus ferrivorans XJFY6S-08 reveals extreme environmental adaptation to alpine acid mine drainage.</title>
        <authorList>
            <person name="Yan L."/>
            <person name="Ni Y."/>
        </authorList>
    </citation>
    <scope>NUCLEOTIDE SEQUENCE [LARGE SCALE GENOMIC DNA]</scope>
    <source>
        <strain evidence="5 7">XJFY6S-08</strain>
    </source>
</reference>
<evidence type="ECO:0000259" key="2">
    <source>
        <dbReference type="Pfam" id="PF00534"/>
    </source>
</evidence>
<sequence length="378" mass="41543">MKVLIVGNYPLSDQKSMHRYADLLVRALEMAGIDVRLIRPTPVFGRLKCGDGGISKWLGYIDRFLLFPPLLRWRAMGFDVVHIADQGNGMYASMLGNTPSVVTCHDMLAIRSALGEVPENPLQITGRFLQRWILRGLKRAAHVVCVSQQTQREWLRIGLPAQGSTSVVPNALNYPYRPMGQTERKARLDRLGVGDVSYILHVGSNNWYKNRPGLARIFDALTQHDTFRAFQLVVAGKTLKTEVADWLQSQGHGARLIQTGPVDDEDLRALYSGAALLLFPSLQEGFGWPIVEAQACGCLVATTNRAPMTEVGGQGAIYFNVSDVQGAAVTIATAWGGRDALVGLGFENANQYTTEALISGYMNAYRSVRSGDDRSEST</sequence>
<evidence type="ECO:0000313" key="5">
    <source>
        <dbReference type="EMBL" id="QQD71801.1"/>
    </source>
</evidence>
<keyword evidence="1 5" id="KW-0808">Transferase</keyword>
<evidence type="ECO:0000313" key="7">
    <source>
        <dbReference type="Proteomes" id="UP000595420"/>
    </source>
</evidence>
<evidence type="ECO:0000313" key="6">
    <source>
        <dbReference type="Proteomes" id="UP000093129"/>
    </source>
</evidence>